<dbReference type="Pfam" id="PF00149">
    <property type="entry name" value="Metallophos"/>
    <property type="match status" value="1"/>
</dbReference>
<feature type="compositionally biased region" description="Low complexity" evidence="3">
    <location>
        <begin position="16"/>
        <end position="32"/>
    </location>
</feature>
<comment type="caution">
    <text evidence="7">The sequence shown here is derived from an EMBL/GenBank/DDBJ whole genome shotgun (WGS) entry which is preliminary data.</text>
</comment>
<dbReference type="PANTHER" id="PTHR11575">
    <property type="entry name" value="5'-NUCLEOTIDASE-RELATED"/>
    <property type="match status" value="1"/>
</dbReference>
<dbReference type="SUPFAM" id="SSF56300">
    <property type="entry name" value="Metallo-dependent phosphatases"/>
    <property type="match status" value="1"/>
</dbReference>
<dbReference type="GO" id="GO:0000166">
    <property type="term" value="F:nucleotide binding"/>
    <property type="evidence" value="ECO:0007669"/>
    <property type="project" value="InterPro"/>
</dbReference>
<evidence type="ECO:0000313" key="7">
    <source>
        <dbReference type="EMBL" id="KAJ1643074.1"/>
    </source>
</evidence>
<evidence type="ECO:0000259" key="5">
    <source>
        <dbReference type="Pfam" id="PF00149"/>
    </source>
</evidence>
<proteinExistence type="inferred from homology"/>
<evidence type="ECO:0000256" key="4">
    <source>
        <dbReference type="SAM" id="Phobius"/>
    </source>
</evidence>
<accession>A0A9W7XGM2</accession>
<dbReference type="GO" id="GO:0016788">
    <property type="term" value="F:hydrolase activity, acting on ester bonds"/>
    <property type="evidence" value="ECO:0007669"/>
    <property type="project" value="InterPro"/>
</dbReference>
<feature type="region of interest" description="Disordered" evidence="3">
    <location>
        <begin position="1"/>
        <end position="83"/>
    </location>
</feature>
<dbReference type="AlphaFoldDB" id="A0A9W7XGM2"/>
<protein>
    <recommendedName>
        <fullName evidence="9">5'-nucleotidase</fullName>
    </recommendedName>
</protein>
<comment type="similarity">
    <text evidence="1">Belongs to the 5'-nucleotidase family.</text>
</comment>
<feature type="compositionally biased region" description="Low complexity" evidence="3">
    <location>
        <begin position="45"/>
        <end position="56"/>
    </location>
</feature>
<dbReference type="EMBL" id="JANBOH010000299">
    <property type="protein sequence ID" value="KAJ1643074.1"/>
    <property type="molecule type" value="Genomic_DNA"/>
</dbReference>
<dbReference type="Pfam" id="PF02872">
    <property type="entry name" value="5_nucleotid_C"/>
    <property type="match status" value="1"/>
</dbReference>
<dbReference type="GO" id="GO:0009166">
    <property type="term" value="P:nucleotide catabolic process"/>
    <property type="evidence" value="ECO:0007669"/>
    <property type="project" value="InterPro"/>
</dbReference>
<dbReference type="InterPro" id="IPR006146">
    <property type="entry name" value="5'-Nucleotdase_CS"/>
</dbReference>
<dbReference type="Gene3D" id="3.60.21.10">
    <property type="match status" value="1"/>
</dbReference>
<evidence type="ECO:0000256" key="3">
    <source>
        <dbReference type="SAM" id="MobiDB-lite"/>
    </source>
</evidence>
<dbReference type="PROSITE" id="PS00785">
    <property type="entry name" value="5_NUCLEOTIDASE_1"/>
    <property type="match status" value="1"/>
</dbReference>
<dbReference type="PANTHER" id="PTHR11575:SF24">
    <property type="entry name" value="5'-NUCLEOTIDASE"/>
    <property type="match status" value="1"/>
</dbReference>
<evidence type="ECO:0008006" key="9">
    <source>
        <dbReference type="Google" id="ProtNLM"/>
    </source>
</evidence>
<keyword evidence="8" id="KW-1185">Reference proteome</keyword>
<dbReference type="InterPro" id="IPR029052">
    <property type="entry name" value="Metallo-depent_PP-like"/>
</dbReference>
<feature type="transmembrane region" description="Helical" evidence="4">
    <location>
        <begin position="207"/>
        <end position="229"/>
    </location>
</feature>
<feature type="domain" description="Calcineurin-like phosphoesterase" evidence="5">
    <location>
        <begin position="262"/>
        <end position="490"/>
    </location>
</feature>
<sequence>MADDKEFIPLRDFALSNQSTDTTQSTASDDNALFSMARTASPQTSADGSPGSESSSVLTPRRFRGSTITAHSTSTSKLSTLLDDSNRQQQSAIVAMGSSGGSAQRTRNNSDSITQQGQAVDNGSSTRAGSSFDSMLNDFSVEEEALDNQAIMDERAYRLQNEQQGGNVVARLLGFGGAAPEYQVLGDPQGGRRHSPSSEPIWSRRMLVLPMMMLVSMGLVALVISAIAWTRNRIEYPQVEVNSRLFPYLVDRAALSNTQYSLRLIHTNDMHAHFLPYDSNGDSCDPARPTNGTDRCVGGSAYVKAVVDHLQLADRVNGVANTILLNAGDEFEGTLYHVLFKGNVSADLLNAFHVDALSLGNHEFDLGPEHLARYLARVHAPALCANLEFPADTTDLSALQSALQPFTIIERHRVGIIGVLTPETMDSSMMGGVRVTDPVAAINLMKARLNKQGIHRIMVLSHMGYEADMDIARRVDSGISLIVGGHTHSYLNSSLGNNTLAPSDGKTSKGPYPTWVANSADSDWQTAVVQAKSLGEYVGYLDLVFNDDGSLDSKLTQGAPISVDAASPKSPVFGIKPNARINDILQPYVASAKEFSAHKIGRTTDEFPAPASNIDTRELALGNLVADALVWATRQHSSNGAVTLFGTGSMRRHLPKGEITRGDLLGALPFDDQMAAVSVPGLVLRHMVANTTDPNKITALSTMQVSGLRFTSASDVQVRVSVGNLDNRPMETEKWEPLDDTKSYELLAPMFLVRGGDRLIPRDMSKKARVVFESYRDWVELYITRFSPISPILDHRK</sequence>
<dbReference type="InterPro" id="IPR036907">
    <property type="entry name" value="5'-Nucleotdase_C_sf"/>
</dbReference>
<evidence type="ECO:0000256" key="1">
    <source>
        <dbReference type="ARBA" id="ARBA00006654"/>
    </source>
</evidence>
<dbReference type="InterPro" id="IPR006179">
    <property type="entry name" value="5_nucleotidase/apyrase"/>
</dbReference>
<dbReference type="Gene3D" id="3.90.780.10">
    <property type="entry name" value="5'-Nucleotidase, C-terminal domain"/>
    <property type="match status" value="1"/>
</dbReference>
<keyword evidence="4" id="KW-0472">Membrane</keyword>
<evidence type="ECO:0000256" key="2">
    <source>
        <dbReference type="ARBA" id="ARBA00022729"/>
    </source>
</evidence>
<feature type="domain" description="5'-Nucleotidase C-terminal" evidence="6">
    <location>
        <begin position="600"/>
        <end position="758"/>
    </location>
</feature>
<name>A0A9W7XGM2_9FUNG</name>
<feature type="compositionally biased region" description="Low complexity" evidence="3">
    <location>
        <begin position="72"/>
        <end position="83"/>
    </location>
</feature>
<keyword evidence="2" id="KW-0732">Signal</keyword>
<dbReference type="InterPro" id="IPR004843">
    <property type="entry name" value="Calcineurin-like_PHP"/>
</dbReference>
<evidence type="ECO:0000259" key="6">
    <source>
        <dbReference type="Pfam" id="PF02872"/>
    </source>
</evidence>
<evidence type="ECO:0000313" key="8">
    <source>
        <dbReference type="Proteomes" id="UP001145021"/>
    </source>
</evidence>
<feature type="region of interest" description="Disordered" evidence="3">
    <location>
        <begin position="95"/>
        <end position="133"/>
    </location>
</feature>
<gene>
    <name evidence="7" type="ORF">LPJ64_005115</name>
</gene>
<organism evidence="7 8">
    <name type="scientific">Coemansia asiatica</name>
    <dbReference type="NCBI Taxonomy" id="1052880"/>
    <lineage>
        <taxon>Eukaryota</taxon>
        <taxon>Fungi</taxon>
        <taxon>Fungi incertae sedis</taxon>
        <taxon>Zoopagomycota</taxon>
        <taxon>Kickxellomycotina</taxon>
        <taxon>Kickxellomycetes</taxon>
        <taxon>Kickxellales</taxon>
        <taxon>Kickxellaceae</taxon>
        <taxon>Coemansia</taxon>
    </lineage>
</organism>
<dbReference type="PRINTS" id="PR01607">
    <property type="entry name" value="APYRASEFAMLY"/>
</dbReference>
<dbReference type="GO" id="GO:0046872">
    <property type="term" value="F:metal ion binding"/>
    <property type="evidence" value="ECO:0007669"/>
    <property type="project" value="InterPro"/>
</dbReference>
<dbReference type="InterPro" id="IPR008334">
    <property type="entry name" value="5'-Nucleotdase_C"/>
</dbReference>
<dbReference type="SUPFAM" id="SSF55816">
    <property type="entry name" value="5'-nucleotidase (syn. UDP-sugar hydrolase), C-terminal domain"/>
    <property type="match status" value="1"/>
</dbReference>
<feature type="compositionally biased region" description="Polar residues" evidence="3">
    <location>
        <begin position="101"/>
        <end position="133"/>
    </location>
</feature>
<dbReference type="Proteomes" id="UP001145021">
    <property type="component" value="Unassembled WGS sequence"/>
</dbReference>
<keyword evidence="4" id="KW-0812">Transmembrane</keyword>
<reference evidence="7" key="1">
    <citation type="submission" date="2022-07" db="EMBL/GenBank/DDBJ databases">
        <title>Phylogenomic reconstructions and comparative analyses of Kickxellomycotina fungi.</title>
        <authorList>
            <person name="Reynolds N.K."/>
            <person name="Stajich J.E."/>
            <person name="Barry K."/>
            <person name="Grigoriev I.V."/>
            <person name="Crous P."/>
            <person name="Smith M.E."/>
        </authorList>
    </citation>
    <scope>NUCLEOTIDE SEQUENCE</scope>
    <source>
        <strain evidence="7">NBRC 105413</strain>
    </source>
</reference>
<keyword evidence="4" id="KW-1133">Transmembrane helix</keyword>